<dbReference type="EMBL" id="JAOZYC010000093">
    <property type="protein sequence ID" value="MEB8338159.1"/>
    <property type="molecule type" value="Genomic_DNA"/>
</dbReference>
<dbReference type="SUPFAM" id="SSF53335">
    <property type="entry name" value="S-adenosyl-L-methionine-dependent methyltransferases"/>
    <property type="match status" value="1"/>
</dbReference>
<comment type="caution">
    <text evidence="2">The sequence shown here is derived from an EMBL/GenBank/DDBJ whole genome shotgun (WGS) entry which is preliminary data.</text>
</comment>
<protein>
    <submittedName>
        <fullName evidence="2">Class I SAM-dependent methyltransferase</fullName>
    </submittedName>
</protein>
<dbReference type="Gene3D" id="3.40.50.150">
    <property type="entry name" value="Vaccinia Virus protein VP39"/>
    <property type="match status" value="1"/>
</dbReference>
<dbReference type="GO" id="GO:0008168">
    <property type="term" value="F:methyltransferase activity"/>
    <property type="evidence" value="ECO:0007669"/>
    <property type="project" value="UniProtKB-KW"/>
</dbReference>
<evidence type="ECO:0000313" key="2">
    <source>
        <dbReference type="EMBL" id="MEB8338159.1"/>
    </source>
</evidence>
<sequence length="186" mass="20570">MFATQDDWNHGYADGRRYRPLDDAERSWLAAHVPAPPTDPRALDVGCGTGELAAHLASLGYTVDATDWAEHALAEGAAHHPAVERWLKLDIERDDWGPLHESGYDLITLRLVVAFLEDRARTLHALGHRLRPGGTLVVITPLATETPAERRGIALDEEELRELGADWAHVERTDIPGMALLALRRA</sequence>
<reference evidence="2 3" key="1">
    <citation type="submission" date="2022-10" db="EMBL/GenBank/DDBJ databases">
        <authorList>
            <person name="Xie J."/>
            <person name="Shen N."/>
        </authorList>
    </citation>
    <scope>NUCLEOTIDE SEQUENCE [LARGE SCALE GENOMIC DNA]</scope>
    <source>
        <strain evidence="2 3">YIM65594</strain>
    </source>
</reference>
<evidence type="ECO:0000313" key="3">
    <source>
        <dbReference type="Proteomes" id="UP001354931"/>
    </source>
</evidence>
<organism evidence="2 3">
    <name type="scientific">Streptomyces endophyticus</name>
    <dbReference type="NCBI Taxonomy" id="714166"/>
    <lineage>
        <taxon>Bacteria</taxon>
        <taxon>Bacillati</taxon>
        <taxon>Actinomycetota</taxon>
        <taxon>Actinomycetes</taxon>
        <taxon>Kitasatosporales</taxon>
        <taxon>Streptomycetaceae</taxon>
        <taxon>Streptomyces</taxon>
    </lineage>
</organism>
<dbReference type="InterPro" id="IPR013217">
    <property type="entry name" value="Methyltransf_12"/>
</dbReference>
<dbReference type="InterPro" id="IPR029063">
    <property type="entry name" value="SAM-dependent_MTases_sf"/>
</dbReference>
<dbReference type="RefSeq" id="WP_326015916.1">
    <property type="nucleotide sequence ID" value="NZ_JAOZYC010000093.1"/>
</dbReference>
<dbReference type="PANTHER" id="PTHR43861">
    <property type="entry name" value="TRANS-ACONITATE 2-METHYLTRANSFERASE-RELATED"/>
    <property type="match status" value="1"/>
</dbReference>
<feature type="domain" description="Methyltransferase type 12" evidence="1">
    <location>
        <begin position="43"/>
        <end position="136"/>
    </location>
</feature>
<dbReference type="Pfam" id="PF08242">
    <property type="entry name" value="Methyltransf_12"/>
    <property type="match status" value="1"/>
</dbReference>
<proteinExistence type="predicted"/>
<accession>A0ABU6F2E4</accession>
<keyword evidence="3" id="KW-1185">Reference proteome</keyword>
<dbReference type="Proteomes" id="UP001354931">
    <property type="component" value="Unassembled WGS sequence"/>
</dbReference>
<keyword evidence="2" id="KW-0808">Transferase</keyword>
<dbReference type="CDD" id="cd02440">
    <property type="entry name" value="AdoMet_MTases"/>
    <property type="match status" value="1"/>
</dbReference>
<evidence type="ECO:0000259" key="1">
    <source>
        <dbReference type="Pfam" id="PF08242"/>
    </source>
</evidence>
<keyword evidence="2" id="KW-0489">Methyltransferase</keyword>
<gene>
    <name evidence="2" type="ORF">OKJ99_11695</name>
</gene>
<name>A0ABU6F2E4_9ACTN</name>
<dbReference type="GO" id="GO:0032259">
    <property type="term" value="P:methylation"/>
    <property type="evidence" value="ECO:0007669"/>
    <property type="project" value="UniProtKB-KW"/>
</dbReference>